<dbReference type="EMBL" id="CP031423">
    <property type="protein sequence ID" value="AZS35463.1"/>
    <property type="molecule type" value="Genomic_DNA"/>
</dbReference>
<feature type="transmembrane region" description="Helical" evidence="6">
    <location>
        <begin position="416"/>
        <end position="437"/>
    </location>
</feature>
<evidence type="ECO:0000256" key="1">
    <source>
        <dbReference type="ARBA" id="ARBA00022512"/>
    </source>
</evidence>
<keyword evidence="3 7" id="KW-0732">Signal</keyword>
<reference evidence="9 10" key="1">
    <citation type="submission" date="2018-08" db="EMBL/GenBank/DDBJ databases">
        <title>Microbacterium lemovicicum sp. nov., a bacterium isolated from a natural uranium-rich soil.</title>
        <authorList>
            <person name="ORTET P."/>
        </authorList>
    </citation>
    <scope>NUCLEOTIDE SEQUENCE [LARGE SCALE GENOMIC DNA]</scope>
    <source>
        <strain evidence="9 10">Viu22</strain>
    </source>
</reference>
<gene>
    <name evidence="9" type="ORF">CVS47_00055</name>
</gene>
<evidence type="ECO:0000256" key="7">
    <source>
        <dbReference type="SAM" id="SignalP"/>
    </source>
</evidence>
<accession>A0A3Q9IXS9</accession>
<dbReference type="Proteomes" id="UP000276888">
    <property type="component" value="Chromosome"/>
</dbReference>
<evidence type="ECO:0000256" key="2">
    <source>
        <dbReference type="ARBA" id="ARBA00022525"/>
    </source>
</evidence>
<evidence type="ECO:0000256" key="5">
    <source>
        <dbReference type="SAM" id="MobiDB-lite"/>
    </source>
</evidence>
<evidence type="ECO:0000259" key="8">
    <source>
        <dbReference type="PROSITE" id="PS50847"/>
    </source>
</evidence>
<evidence type="ECO:0000256" key="4">
    <source>
        <dbReference type="ARBA" id="ARBA00023088"/>
    </source>
</evidence>
<evidence type="ECO:0000256" key="6">
    <source>
        <dbReference type="SAM" id="Phobius"/>
    </source>
</evidence>
<dbReference type="RefSeq" id="WP_127094287.1">
    <property type="nucleotide sequence ID" value="NZ_CP031423.1"/>
</dbReference>
<dbReference type="OrthoDB" id="5137684at2"/>
<keyword evidence="6" id="KW-0472">Membrane</keyword>
<protein>
    <recommendedName>
        <fullName evidence="8">Gram-positive cocci surface proteins LPxTG domain-containing protein</fullName>
    </recommendedName>
</protein>
<evidence type="ECO:0000256" key="3">
    <source>
        <dbReference type="ARBA" id="ARBA00022729"/>
    </source>
</evidence>
<evidence type="ECO:0000313" key="10">
    <source>
        <dbReference type="Proteomes" id="UP000276888"/>
    </source>
</evidence>
<proteinExistence type="predicted"/>
<keyword evidence="4" id="KW-0572">Peptidoglycan-anchor</keyword>
<dbReference type="KEGG" id="mlv:CVS47_00055"/>
<dbReference type="PROSITE" id="PS50847">
    <property type="entry name" value="GRAM_POS_ANCHORING"/>
    <property type="match status" value="1"/>
</dbReference>
<feature type="signal peptide" evidence="7">
    <location>
        <begin position="1"/>
        <end position="34"/>
    </location>
</feature>
<evidence type="ECO:0000313" key="9">
    <source>
        <dbReference type="EMBL" id="AZS35463.1"/>
    </source>
</evidence>
<feature type="chain" id="PRO_5018787455" description="Gram-positive cocci surface proteins LPxTG domain-containing protein" evidence="7">
    <location>
        <begin position="35"/>
        <end position="443"/>
    </location>
</feature>
<dbReference type="AlphaFoldDB" id="A0A3Q9IXS9"/>
<keyword evidence="6" id="KW-0812">Transmembrane</keyword>
<name>A0A3Q9IXS9_9MICO</name>
<dbReference type="InterPro" id="IPR019931">
    <property type="entry name" value="LPXTG_anchor"/>
</dbReference>
<feature type="compositionally biased region" description="Pro residues" evidence="5">
    <location>
        <begin position="365"/>
        <end position="392"/>
    </location>
</feature>
<organism evidence="9 10">
    <name type="scientific">Microbacterium lemovicicum</name>
    <dbReference type="NCBI Taxonomy" id="1072463"/>
    <lineage>
        <taxon>Bacteria</taxon>
        <taxon>Bacillati</taxon>
        <taxon>Actinomycetota</taxon>
        <taxon>Actinomycetes</taxon>
        <taxon>Micrococcales</taxon>
        <taxon>Microbacteriaceae</taxon>
        <taxon>Microbacterium</taxon>
    </lineage>
</organism>
<keyword evidence="6" id="KW-1133">Transmembrane helix</keyword>
<feature type="region of interest" description="Disordered" evidence="5">
    <location>
        <begin position="364"/>
        <end position="407"/>
    </location>
</feature>
<sequence>MAPNTAVRRTLARSVVALAAASVLAIAAATPASALPADELGVFPTWTVSGSAGAYTAAPDFAASAGSPAATLTSTATTVTTASGASAYLNAATAFGAEFGSTRLQPYVTLSAARGGGNSTTFLSFADSPPAGWGMALGDVDAEWIVVQAWADAAGTVPLPIADLGFRGAENYCGSSPRPGTCTTAPFTDAPVWVTAPEAFDGIDYVPGTLRGNSLPGAPAPSRDTSGAYGWFTPSAAVRAITLTLGVRDGAPTSQLWLAAPAPKVTVTGTVALADGTVPEGTAVQIEDAAGTPLLDLQGEPVVVPVDADSGAFTAELEESADGYQAQVLVPEGYAAPPPIAIPGEPEGDDGSIVLAPIVVEPVVDPSPEPSSPAPVPSSPAPVPSPSTPAPAPSSTATGIGGVTHLPDTGADGDQVLFAGLAGGVLLLAGIAAAIITRRRRTS</sequence>
<keyword evidence="1" id="KW-0134">Cell wall</keyword>
<dbReference type="NCBIfam" id="TIGR01167">
    <property type="entry name" value="LPXTG_anchor"/>
    <property type="match status" value="1"/>
</dbReference>
<feature type="domain" description="Gram-positive cocci surface proteins LPxTG" evidence="8">
    <location>
        <begin position="406"/>
        <end position="443"/>
    </location>
</feature>
<keyword evidence="10" id="KW-1185">Reference proteome</keyword>
<keyword evidence="2" id="KW-0964">Secreted</keyword>